<evidence type="ECO:0000256" key="7">
    <source>
        <dbReference type="SAM" id="Phobius"/>
    </source>
</evidence>
<feature type="domain" description="Serine-threonine/tyrosine-protein kinase catalytic" evidence="8">
    <location>
        <begin position="242"/>
        <end position="321"/>
    </location>
</feature>
<dbReference type="InterPro" id="IPR001245">
    <property type="entry name" value="Ser-Thr/Tyr_kinase_cat_dom"/>
</dbReference>
<dbReference type="PROSITE" id="PS00107">
    <property type="entry name" value="PROTEIN_KINASE_ATP"/>
    <property type="match status" value="1"/>
</dbReference>
<dbReference type="CDD" id="cd23509">
    <property type="entry name" value="Gnk2-like"/>
    <property type="match status" value="1"/>
</dbReference>
<accession>A0AAV5LZF4</accession>
<dbReference type="EMBL" id="BPVZ01000152">
    <property type="protein sequence ID" value="GKV41742.1"/>
    <property type="molecule type" value="Genomic_DNA"/>
</dbReference>
<dbReference type="AlphaFoldDB" id="A0AAV5LZF4"/>
<evidence type="ECO:0000256" key="1">
    <source>
        <dbReference type="ARBA" id="ARBA00022527"/>
    </source>
</evidence>
<keyword evidence="3 6" id="KW-0547">Nucleotide-binding</keyword>
<evidence type="ECO:0000256" key="6">
    <source>
        <dbReference type="PROSITE-ProRule" id="PRU10141"/>
    </source>
</evidence>
<evidence type="ECO:0000313" key="10">
    <source>
        <dbReference type="Proteomes" id="UP001054252"/>
    </source>
</evidence>
<keyword evidence="10" id="KW-1185">Reference proteome</keyword>
<feature type="binding site" evidence="6">
    <location>
        <position position="219"/>
    </location>
    <ligand>
        <name>ATP</name>
        <dbReference type="ChEBI" id="CHEBI:30616"/>
    </ligand>
</feature>
<dbReference type="InterPro" id="IPR011009">
    <property type="entry name" value="Kinase-like_dom_sf"/>
</dbReference>
<protein>
    <recommendedName>
        <fullName evidence="8">Serine-threonine/tyrosine-protein kinase catalytic domain-containing protein</fullName>
    </recommendedName>
</protein>
<dbReference type="SUPFAM" id="SSF56112">
    <property type="entry name" value="Protein kinase-like (PK-like)"/>
    <property type="match status" value="1"/>
</dbReference>
<dbReference type="Gene3D" id="3.30.430.20">
    <property type="entry name" value="Gnk2 domain, C-X8-C-X2-C motif"/>
    <property type="match status" value="1"/>
</dbReference>
<dbReference type="Pfam" id="PF07714">
    <property type="entry name" value="PK_Tyr_Ser-Thr"/>
    <property type="match status" value="1"/>
</dbReference>
<organism evidence="9 10">
    <name type="scientific">Rubroshorea leprosula</name>
    <dbReference type="NCBI Taxonomy" id="152421"/>
    <lineage>
        <taxon>Eukaryota</taxon>
        <taxon>Viridiplantae</taxon>
        <taxon>Streptophyta</taxon>
        <taxon>Embryophyta</taxon>
        <taxon>Tracheophyta</taxon>
        <taxon>Spermatophyta</taxon>
        <taxon>Magnoliopsida</taxon>
        <taxon>eudicotyledons</taxon>
        <taxon>Gunneridae</taxon>
        <taxon>Pentapetalae</taxon>
        <taxon>rosids</taxon>
        <taxon>malvids</taxon>
        <taxon>Malvales</taxon>
        <taxon>Dipterocarpaceae</taxon>
        <taxon>Rubroshorea</taxon>
    </lineage>
</organism>
<sequence>MATIAMEAMVENKNNDSWSSNAFVVCINRNVYLNLQLHLEEECQVESVEMKDIHRRETNPSRKNNWAVSLPKRFSTNEANVSRLQTLYSLVQCTPDLSSPDCNRYAVYPFYNLTAVAIAAPPPQVVTSSGSVIIPKVGVTILFFIVGYCLLTRRTRKKNNPGQGDNVGTDITTIKSLQYDLNTIEVATNKFADSKKLGEGGFGVVYKGSFLNGKDIAVKRLSKSSGQSAEEFKNEVLDFYGYISPEFAMHGRFSEKSDVFSFGVLMLEIVCGKMNTGFCNSNHSENLLTHAWKHWKGGTIGLLCVQENPTGRPTMTRVVTMLSSSSVTLPVPQKNPFFFGSITGLSSGSVELEWDRNMDKSTSCSVDDASITRLYPR</sequence>
<evidence type="ECO:0000259" key="8">
    <source>
        <dbReference type="Pfam" id="PF07714"/>
    </source>
</evidence>
<dbReference type="GO" id="GO:0005524">
    <property type="term" value="F:ATP binding"/>
    <property type="evidence" value="ECO:0007669"/>
    <property type="project" value="UniProtKB-UniRule"/>
</dbReference>
<dbReference type="GO" id="GO:0004674">
    <property type="term" value="F:protein serine/threonine kinase activity"/>
    <property type="evidence" value="ECO:0007669"/>
    <property type="project" value="UniProtKB-KW"/>
</dbReference>
<dbReference type="Gene3D" id="3.30.200.20">
    <property type="entry name" value="Phosphorylase Kinase, domain 1"/>
    <property type="match status" value="1"/>
</dbReference>
<dbReference type="InterPro" id="IPR038408">
    <property type="entry name" value="GNK2_sf"/>
</dbReference>
<keyword evidence="7" id="KW-0812">Transmembrane</keyword>
<keyword evidence="5 6" id="KW-0067">ATP-binding</keyword>
<dbReference type="Gene3D" id="1.10.510.10">
    <property type="entry name" value="Transferase(Phosphotransferase) domain 1"/>
    <property type="match status" value="1"/>
</dbReference>
<name>A0AAV5LZF4_9ROSI</name>
<evidence type="ECO:0000256" key="4">
    <source>
        <dbReference type="ARBA" id="ARBA00022777"/>
    </source>
</evidence>
<proteinExistence type="predicted"/>
<evidence type="ECO:0000313" key="9">
    <source>
        <dbReference type="EMBL" id="GKV41742.1"/>
    </source>
</evidence>
<keyword evidence="1" id="KW-0723">Serine/threonine-protein kinase</keyword>
<evidence type="ECO:0000256" key="5">
    <source>
        <dbReference type="ARBA" id="ARBA00022840"/>
    </source>
</evidence>
<keyword evidence="4" id="KW-0418">Kinase</keyword>
<gene>
    <name evidence="9" type="ORF">SLEP1_g49238</name>
</gene>
<dbReference type="InterPro" id="IPR017441">
    <property type="entry name" value="Protein_kinase_ATP_BS"/>
</dbReference>
<dbReference type="GO" id="GO:0005886">
    <property type="term" value="C:plasma membrane"/>
    <property type="evidence" value="ECO:0007669"/>
    <property type="project" value="TreeGrafter"/>
</dbReference>
<keyword evidence="7" id="KW-0472">Membrane</keyword>
<evidence type="ECO:0000256" key="2">
    <source>
        <dbReference type="ARBA" id="ARBA00022679"/>
    </source>
</evidence>
<keyword evidence="2" id="KW-0808">Transferase</keyword>
<comment type="caution">
    <text evidence="9">The sequence shown here is derived from an EMBL/GenBank/DDBJ whole genome shotgun (WGS) entry which is preliminary data.</text>
</comment>
<dbReference type="GO" id="GO:0042742">
    <property type="term" value="P:defense response to bacterium"/>
    <property type="evidence" value="ECO:0007669"/>
    <property type="project" value="TreeGrafter"/>
</dbReference>
<evidence type="ECO:0000256" key="3">
    <source>
        <dbReference type="ARBA" id="ARBA00022741"/>
    </source>
</evidence>
<feature type="transmembrane region" description="Helical" evidence="7">
    <location>
        <begin position="132"/>
        <end position="151"/>
    </location>
</feature>
<reference evidence="9 10" key="1">
    <citation type="journal article" date="2021" name="Commun. Biol.">
        <title>The genome of Shorea leprosula (Dipterocarpaceae) highlights the ecological relevance of drought in aseasonal tropical rainforests.</title>
        <authorList>
            <person name="Ng K.K.S."/>
            <person name="Kobayashi M.J."/>
            <person name="Fawcett J.A."/>
            <person name="Hatakeyama M."/>
            <person name="Paape T."/>
            <person name="Ng C.H."/>
            <person name="Ang C.C."/>
            <person name="Tnah L.H."/>
            <person name="Lee C.T."/>
            <person name="Nishiyama T."/>
            <person name="Sese J."/>
            <person name="O'Brien M.J."/>
            <person name="Copetti D."/>
            <person name="Mohd Noor M.I."/>
            <person name="Ong R.C."/>
            <person name="Putra M."/>
            <person name="Sireger I.Z."/>
            <person name="Indrioko S."/>
            <person name="Kosugi Y."/>
            <person name="Izuno A."/>
            <person name="Isagi Y."/>
            <person name="Lee S.L."/>
            <person name="Shimizu K.K."/>
        </authorList>
    </citation>
    <scope>NUCLEOTIDE SEQUENCE [LARGE SCALE GENOMIC DNA]</scope>
    <source>
        <strain evidence="9">214</strain>
    </source>
</reference>
<dbReference type="Proteomes" id="UP001054252">
    <property type="component" value="Unassembled WGS sequence"/>
</dbReference>
<dbReference type="PANTHER" id="PTHR27002">
    <property type="entry name" value="RECEPTOR-LIKE SERINE/THREONINE-PROTEIN KINASE SD1-8"/>
    <property type="match status" value="1"/>
</dbReference>
<dbReference type="PANTHER" id="PTHR27002:SF622">
    <property type="entry name" value="CYSTEINE-RICH RECEPTOR-LIKE PROTEIN KINASE 5"/>
    <property type="match status" value="1"/>
</dbReference>
<keyword evidence="7" id="KW-1133">Transmembrane helix</keyword>